<comment type="subcellular location">
    <subcellularLocation>
        <location evidence="1">Mitochondrion inner membrane</location>
        <topology evidence="1">Single-pass membrane protein</topology>
    </subcellularLocation>
</comment>
<dbReference type="Pfam" id="PF08242">
    <property type="entry name" value="Methyltransf_12"/>
    <property type="match status" value="1"/>
</dbReference>
<dbReference type="InterPro" id="IPR013217">
    <property type="entry name" value="Methyltransf_12"/>
</dbReference>
<dbReference type="GO" id="GO:0008168">
    <property type="term" value="F:methyltransferase activity"/>
    <property type="evidence" value="ECO:0007669"/>
    <property type="project" value="UniProtKB-KW"/>
</dbReference>
<dbReference type="InterPro" id="IPR029063">
    <property type="entry name" value="SAM-dependent_MTases_sf"/>
</dbReference>
<dbReference type="CDD" id="cd02440">
    <property type="entry name" value="AdoMet_MTases"/>
    <property type="match status" value="1"/>
</dbReference>
<organism evidence="11 12">
    <name type="scientific">Ambrosiozyma monospora</name>
    <name type="common">Yeast</name>
    <name type="synonym">Endomycopsis monosporus</name>
    <dbReference type="NCBI Taxonomy" id="43982"/>
    <lineage>
        <taxon>Eukaryota</taxon>
        <taxon>Fungi</taxon>
        <taxon>Dikarya</taxon>
        <taxon>Ascomycota</taxon>
        <taxon>Saccharomycotina</taxon>
        <taxon>Pichiomycetes</taxon>
        <taxon>Pichiales</taxon>
        <taxon>Pichiaceae</taxon>
        <taxon>Ambrosiozyma</taxon>
    </lineage>
</organism>
<evidence type="ECO:0000256" key="3">
    <source>
        <dbReference type="ARBA" id="ARBA00022603"/>
    </source>
</evidence>
<sequence length="445" mass="52507">MLRPRLLLNKPPTALPLICRRLQSVKRVPMFKYKSRKQKTPEQLKKEAEEKKFQEAVNSGSWVRKYGAIFSTFEFNKKATKYYLGIYIVFLIYGVRYFQKLYERDVEKKDLLNKRDSVDKLSEWDTLRLRELSGDTIRTSDLYKLKAYHKLREEWISLDKPIEEFDPKPEEIIPFLDEDENYQNYVEPPRDLTKFYDGIADDYDSEISMEELLSSMKKRRKWVMKHCKGDVLEIASGTGRNIPYINPENIKSYTFLDPSTKMMQITYDKYQKQYKDDKKHNMPTKFVVGKAEDLLDLSKEGQMKYDTVIETFGLCSHEDPVKALKNMMKLLKTGGRIVLLEHGRGTYDFINDKLDKRSHTHSEKWGCRWNLDIGELVDQSGLEITEETRYHFGTTWCIVAKRPQDVIEVEELGFFDKYFTTRKTNFDSSKKSEISSNTAVDEVKK</sequence>
<dbReference type="Proteomes" id="UP001165063">
    <property type="component" value="Unassembled WGS sequence"/>
</dbReference>
<keyword evidence="4" id="KW-0808">Transferase</keyword>
<dbReference type="EMBL" id="BSXU01000023">
    <property type="protein sequence ID" value="GMG18905.1"/>
    <property type="molecule type" value="Genomic_DNA"/>
</dbReference>
<evidence type="ECO:0000256" key="1">
    <source>
        <dbReference type="ARBA" id="ARBA00004434"/>
    </source>
</evidence>
<gene>
    <name evidence="11" type="ORF">Amon01_000006900</name>
</gene>
<dbReference type="AlphaFoldDB" id="A0A9W6YQU3"/>
<evidence type="ECO:0000259" key="10">
    <source>
        <dbReference type="Pfam" id="PF08242"/>
    </source>
</evidence>
<evidence type="ECO:0000256" key="9">
    <source>
        <dbReference type="ARBA" id="ARBA00023136"/>
    </source>
</evidence>
<keyword evidence="12" id="KW-1185">Reference proteome</keyword>
<evidence type="ECO:0000313" key="11">
    <source>
        <dbReference type="EMBL" id="GMG18905.1"/>
    </source>
</evidence>
<evidence type="ECO:0000313" key="12">
    <source>
        <dbReference type="Proteomes" id="UP001165063"/>
    </source>
</evidence>
<comment type="similarity">
    <text evidence="2">Belongs to the methyltransferase superfamily. METL family.</text>
</comment>
<dbReference type="FunFam" id="3.40.50.150:FF:000371">
    <property type="entry name" value="Methyltransferase OMS1, mitochondrial"/>
    <property type="match status" value="1"/>
</dbReference>
<keyword evidence="9" id="KW-0472">Membrane</keyword>
<dbReference type="PANTHER" id="PTHR42912">
    <property type="entry name" value="METHYLTRANSFERASE"/>
    <property type="match status" value="1"/>
</dbReference>
<dbReference type="PANTHER" id="PTHR42912:SF83">
    <property type="entry name" value="METHYLTRANSFERASE TYPE 11 DOMAIN-CONTAINING PROTEIN"/>
    <property type="match status" value="1"/>
</dbReference>
<keyword evidence="7" id="KW-1133">Transmembrane helix</keyword>
<dbReference type="GO" id="GO:0005743">
    <property type="term" value="C:mitochondrial inner membrane"/>
    <property type="evidence" value="ECO:0007669"/>
    <property type="project" value="UniProtKB-SubCell"/>
</dbReference>
<name>A0A9W6YQU3_AMBMO</name>
<dbReference type="GO" id="GO:0032259">
    <property type="term" value="P:methylation"/>
    <property type="evidence" value="ECO:0007669"/>
    <property type="project" value="UniProtKB-KW"/>
</dbReference>
<keyword evidence="3" id="KW-0489">Methyltransferase</keyword>
<protein>
    <submittedName>
        <fullName evidence="11">Unnamed protein product</fullName>
    </submittedName>
</protein>
<feature type="domain" description="Methyltransferase type 12" evidence="10">
    <location>
        <begin position="232"/>
        <end position="337"/>
    </location>
</feature>
<dbReference type="InterPro" id="IPR050508">
    <property type="entry name" value="Methyltransf_Superfamily"/>
</dbReference>
<evidence type="ECO:0000256" key="5">
    <source>
        <dbReference type="ARBA" id="ARBA00022692"/>
    </source>
</evidence>
<evidence type="ECO:0000256" key="7">
    <source>
        <dbReference type="ARBA" id="ARBA00022989"/>
    </source>
</evidence>
<evidence type="ECO:0000256" key="6">
    <source>
        <dbReference type="ARBA" id="ARBA00022792"/>
    </source>
</evidence>
<evidence type="ECO:0000256" key="4">
    <source>
        <dbReference type="ARBA" id="ARBA00022679"/>
    </source>
</evidence>
<comment type="caution">
    <text evidence="11">The sequence shown here is derived from an EMBL/GenBank/DDBJ whole genome shotgun (WGS) entry which is preliminary data.</text>
</comment>
<dbReference type="Gene3D" id="3.40.50.150">
    <property type="entry name" value="Vaccinia Virus protein VP39"/>
    <property type="match status" value="1"/>
</dbReference>
<dbReference type="SUPFAM" id="SSF53335">
    <property type="entry name" value="S-adenosyl-L-methionine-dependent methyltransferases"/>
    <property type="match status" value="1"/>
</dbReference>
<keyword evidence="5" id="KW-0812">Transmembrane</keyword>
<keyword evidence="6" id="KW-0999">Mitochondrion inner membrane</keyword>
<evidence type="ECO:0000256" key="2">
    <source>
        <dbReference type="ARBA" id="ARBA00009725"/>
    </source>
</evidence>
<dbReference type="OrthoDB" id="416496at2759"/>
<reference evidence="11" key="1">
    <citation type="submission" date="2023-04" db="EMBL/GenBank/DDBJ databases">
        <title>Ambrosiozyma monospora NBRC 1965.</title>
        <authorList>
            <person name="Ichikawa N."/>
            <person name="Sato H."/>
            <person name="Tonouchi N."/>
        </authorList>
    </citation>
    <scope>NUCLEOTIDE SEQUENCE</scope>
    <source>
        <strain evidence="11">NBRC 1965</strain>
    </source>
</reference>
<accession>A0A9W6YQU3</accession>
<evidence type="ECO:0000256" key="8">
    <source>
        <dbReference type="ARBA" id="ARBA00023128"/>
    </source>
</evidence>
<proteinExistence type="inferred from homology"/>
<keyword evidence="8" id="KW-0496">Mitochondrion</keyword>